<dbReference type="InterPro" id="IPR041913">
    <property type="entry name" value="POLD3_sf"/>
</dbReference>
<dbReference type="AlphaFoldDB" id="A0AAJ7NFW6"/>
<dbReference type="InterPro" id="IPR019038">
    <property type="entry name" value="POLD3"/>
</dbReference>
<name>A0AAJ7NFW6_9HYME</name>
<dbReference type="GO" id="GO:0043625">
    <property type="term" value="C:delta DNA polymerase complex"/>
    <property type="evidence" value="ECO:0007669"/>
    <property type="project" value="InterPro"/>
</dbReference>
<feature type="compositionally biased region" description="Polar residues" evidence="5">
    <location>
        <begin position="251"/>
        <end position="263"/>
    </location>
</feature>
<keyword evidence="6" id="KW-1185">Reference proteome</keyword>
<evidence type="ECO:0000313" key="8">
    <source>
        <dbReference type="RefSeq" id="XP_017892412.1"/>
    </source>
</evidence>
<gene>
    <name evidence="7 8 9" type="primary">LOC108632388</name>
</gene>
<feature type="compositionally biased region" description="Basic and acidic residues" evidence="5">
    <location>
        <begin position="167"/>
        <end position="197"/>
    </location>
</feature>
<dbReference type="PANTHER" id="PTHR17598:SF13">
    <property type="entry name" value="DNA POLYMERASE DELTA SUBUNIT 3"/>
    <property type="match status" value="1"/>
</dbReference>
<feature type="compositionally biased region" description="Basic and acidic residues" evidence="5">
    <location>
        <begin position="361"/>
        <end position="377"/>
    </location>
</feature>
<accession>A0AAJ7NFW6</accession>
<feature type="region of interest" description="Disordered" evidence="5">
    <location>
        <begin position="166"/>
        <end position="377"/>
    </location>
</feature>
<dbReference type="GeneID" id="108632388"/>
<feature type="compositionally biased region" description="Basic and acidic residues" evidence="5">
    <location>
        <begin position="284"/>
        <end position="302"/>
    </location>
</feature>
<dbReference type="Gene3D" id="3.90.1030.20">
    <property type="entry name" value="DNA polymerase delta, p66 (Cdc27) subunit, wHTH domain"/>
    <property type="match status" value="1"/>
</dbReference>
<sequence length="444" mass="50709">MMIDRLNEYLETVGGYVFDNDKIVSTFHEVIFIRNHKLVTYCWLSKELEVHVNVAKQILWEFWQKYKDDKDFDCTVLLIGISEDDGMHVQVVRQKDLDAAKKKYRQVISEHVYSIQKVLPDIQLLGLTDKGDVKYSAIKCIENNVRTDEEVHKLCWGAAANQIQPVSREKVQECDKEKVASPEEKKQDKKKGADKKGFNNLFGKTVNKQKNPPAASSADKMEIESSNQTKETSKNTAKVSKKAPQKGGLSSFLQQGKSQANEDSTQKSKTADFSENNKATNSFEKNHITSPRKEEKIPEETVKNTNKPKNVRGRKRNRSKEVNSTAKRRKRIAIQSDSSESGSDQEEEKEDELPPSPERVSPPKERSPSPPKHKVEFGKRKVLKLVDKTFEEDGFLVTKKVHVYESCSEEEPEPEPEVKLKSKADSKTKKNTKQTSLMNFFKKS</sequence>
<dbReference type="Pfam" id="PF09507">
    <property type="entry name" value="CDC27"/>
    <property type="match status" value="1"/>
</dbReference>
<dbReference type="RefSeq" id="XP_017892412.1">
    <property type="nucleotide sequence ID" value="XM_018036923.2"/>
</dbReference>
<evidence type="ECO:0000256" key="1">
    <source>
        <dbReference type="ARBA" id="ARBA00004123"/>
    </source>
</evidence>
<dbReference type="KEGG" id="ccal:108632388"/>
<keyword evidence="4" id="KW-0539">Nucleus</keyword>
<dbReference type="RefSeq" id="XP_017892411.1">
    <property type="nucleotide sequence ID" value="XM_018036922.2"/>
</dbReference>
<dbReference type="GO" id="GO:1904161">
    <property type="term" value="P:DNA synthesis involved in UV-damage excision repair"/>
    <property type="evidence" value="ECO:0007669"/>
    <property type="project" value="TreeGrafter"/>
</dbReference>
<keyword evidence="3" id="KW-0235">DNA replication</keyword>
<feature type="compositionally biased region" description="Acidic residues" evidence="5">
    <location>
        <begin position="343"/>
        <end position="353"/>
    </location>
</feature>
<evidence type="ECO:0000256" key="4">
    <source>
        <dbReference type="ARBA" id="ARBA00023242"/>
    </source>
</evidence>
<feature type="compositionally biased region" description="Basic residues" evidence="5">
    <location>
        <begin position="309"/>
        <end position="318"/>
    </location>
</feature>
<evidence type="ECO:0000256" key="2">
    <source>
        <dbReference type="ARBA" id="ARBA00017589"/>
    </source>
</evidence>
<feature type="region of interest" description="Disordered" evidence="5">
    <location>
        <begin position="405"/>
        <end position="444"/>
    </location>
</feature>
<comment type="subcellular location">
    <subcellularLocation>
        <location evidence="1">Nucleus</location>
    </subcellularLocation>
</comment>
<dbReference type="GO" id="GO:0006271">
    <property type="term" value="P:DNA strand elongation involved in DNA replication"/>
    <property type="evidence" value="ECO:0007669"/>
    <property type="project" value="TreeGrafter"/>
</dbReference>
<protein>
    <recommendedName>
        <fullName evidence="2">DNA polymerase delta subunit 3</fullName>
    </recommendedName>
</protein>
<dbReference type="GO" id="GO:0006297">
    <property type="term" value="P:nucleotide-excision repair, DNA gap filling"/>
    <property type="evidence" value="ECO:0007669"/>
    <property type="project" value="TreeGrafter"/>
</dbReference>
<dbReference type="PANTHER" id="PTHR17598">
    <property type="entry name" value="DNA POLYMERASE DELTA SUBUNIT 3"/>
    <property type="match status" value="1"/>
</dbReference>
<evidence type="ECO:0000313" key="6">
    <source>
        <dbReference type="Proteomes" id="UP000694925"/>
    </source>
</evidence>
<feature type="compositionally biased region" description="Polar residues" evidence="5">
    <location>
        <begin position="224"/>
        <end position="238"/>
    </location>
</feature>
<feature type="compositionally biased region" description="Basic and acidic residues" evidence="5">
    <location>
        <begin position="416"/>
        <end position="428"/>
    </location>
</feature>
<evidence type="ECO:0000256" key="3">
    <source>
        <dbReference type="ARBA" id="ARBA00022705"/>
    </source>
</evidence>
<evidence type="ECO:0000256" key="5">
    <source>
        <dbReference type="SAM" id="MobiDB-lite"/>
    </source>
</evidence>
<dbReference type="Proteomes" id="UP000694925">
    <property type="component" value="Unplaced"/>
</dbReference>
<evidence type="ECO:0000313" key="7">
    <source>
        <dbReference type="RefSeq" id="XP_017892411.1"/>
    </source>
</evidence>
<dbReference type="GO" id="GO:0003887">
    <property type="term" value="F:DNA-directed DNA polymerase activity"/>
    <property type="evidence" value="ECO:0007669"/>
    <property type="project" value="TreeGrafter"/>
</dbReference>
<feature type="compositionally biased region" description="Polar residues" evidence="5">
    <location>
        <begin position="273"/>
        <end position="283"/>
    </location>
</feature>
<organism evidence="6 7">
    <name type="scientific">Ceratina calcarata</name>
    <dbReference type="NCBI Taxonomy" id="156304"/>
    <lineage>
        <taxon>Eukaryota</taxon>
        <taxon>Metazoa</taxon>
        <taxon>Ecdysozoa</taxon>
        <taxon>Arthropoda</taxon>
        <taxon>Hexapoda</taxon>
        <taxon>Insecta</taxon>
        <taxon>Pterygota</taxon>
        <taxon>Neoptera</taxon>
        <taxon>Endopterygota</taxon>
        <taxon>Hymenoptera</taxon>
        <taxon>Apocrita</taxon>
        <taxon>Aculeata</taxon>
        <taxon>Apoidea</taxon>
        <taxon>Anthophila</taxon>
        <taxon>Apidae</taxon>
        <taxon>Ceratina</taxon>
        <taxon>Zadontomerus</taxon>
    </lineage>
</organism>
<evidence type="ECO:0000313" key="9">
    <source>
        <dbReference type="RefSeq" id="XP_026675429.1"/>
    </source>
</evidence>
<dbReference type="RefSeq" id="XP_026675429.1">
    <property type="nucleotide sequence ID" value="XM_026819628.1"/>
</dbReference>
<reference evidence="7 8" key="1">
    <citation type="submission" date="2025-04" db="UniProtKB">
        <authorList>
            <consortium name="RefSeq"/>
        </authorList>
    </citation>
    <scope>IDENTIFICATION</scope>
    <source>
        <tissue evidence="7 8">Whole body</tissue>
    </source>
</reference>
<proteinExistence type="predicted"/>